<gene>
    <name evidence="2" type="ORF">SMN809_LOCUS1542</name>
</gene>
<dbReference type="SUPFAM" id="SSF52540">
    <property type="entry name" value="P-loop containing nucleoside triphosphate hydrolases"/>
    <property type="match status" value="1"/>
</dbReference>
<reference evidence="2" key="1">
    <citation type="submission" date="2021-02" db="EMBL/GenBank/DDBJ databases">
        <authorList>
            <person name="Nowell W R."/>
        </authorList>
    </citation>
    <scope>NUCLEOTIDE SEQUENCE</scope>
</reference>
<accession>A0A8S2JJ94</accession>
<protein>
    <submittedName>
        <fullName evidence="2">Uncharacterized protein</fullName>
    </submittedName>
</protein>
<dbReference type="InterPro" id="IPR027417">
    <property type="entry name" value="P-loop_NTPase"/>
</dbReference>
<dbReference type="EMBL" id="CAJOBI010000243">
    <property type="protein sequence ID" value="CAF3807684.1"/>
    <property type="molecule type" value="Genomic_DNA"/>
</dbReference>
<organism evidence="2 3">
    <name type="scientific">Rotaria magnacalcarata</name>
    <dbReference type="NCBI Taxonomy" id="392030"/>
    <lineage>
        <taxon>Eukaryota</taxon>
        <taxon>Metazoa</taxon>
        <taxon>Spiralia</taxon>
        <taxon>Gnathifera</taxon>
        <taxon>Rotifera</taxon>
        <taxon>Eurotatoria</taxon>
        <taxon>Bdelloidea</taxon>
        <taxon>Philodinida</taxon>
        <taxon>Philodinidae</taxon>
        <taxon>Rotaria</taxon>
    </lineage>
</organism>
<evidence type="ECO:0000313" key="3">
    <source>
        <dbReference type="Proteomes" id="UP000676336"/>
    </source>
</evidence>
<dbReference type="Proteomes" id="UP000676336">
    <property type="component" value="Unassembled WGS sequence"/>
</dbReference>
<feature type="compositionally biased region" description="Basic and acidic residues" evidence="1">
    <location>
        <begin position="1"/>
        <end position="11"/>
    </location>
</feature>
<sequence>MLCSRGEKDAPKNGLFDETTQEQTSKRLNGRNLAFIEMTRSAEFTDKLQQNVDIYGTLKSELETLRAKFPQQFQKPIYVLSSVDLNMKDQWKERLIQAKYNESGERIILIPCYVGNSLWVGVIIKFSADEYIEQAEFFDQVMESGFIPNTFQEQFAEVYQGCNLRSGDCKKHTDQTQSARLTIEKLLSAVEEGGTGSGKSTTIHFLAGSKMIETKMKGLNHIAVDLASVKNPDLKNITISPFAQSETRYITPVRVNFKDVGAFSKGSVVLCDSPGFEDTSGSEVDIANGIGIVRAIKGCQSVRPVIFVSYKNIGNQFERLKSLAHMLVGLIPTIEDNRNAFSYIFTKYPPHERSTIHTLFDDMLRKTKRGVLCIDPVNDDPGEILDELTKSGTISHSEEVFQFFITEKSKTIVKEQVSKHQFNMMSATKRSEYLFVKYKLDQLKQLSELLELDYIKQIYHDSIRHFSKHLNQEYQEGIDVLYRCLVNQQVLNAEVIKQLQAYIEHAMLAEDLRKVHLGKEVVSSSAFIQYMNEHVSSLLKNLEQKSIDDSSVKASLDILKLLSNSFSDTIIKYRDACQIFDRKLESLIDSFKQSVSSQDFEKIASEMTKLHDAQTTLQGHLDRKNIERKYAQLQDYFLEYLKDSIEKLNDLFKQEKLEKSDVDRLNDCI</sequence>
<evidence type="ECO:0000256" key="1">
    <source>
        <dbReference type="SAM" id="MobiDB-lite"/>
    </source>
</evidence>
<dbReference type="Gene3D" id="3.40.50.300">
    <property type="entry name" value="P-loop containing nucleotide triphosphate hydrolases"/>
    <property type="match status" value="1"/>
</dbReference>
<evidence type="ECO:0000313" key="2">
    <source>
        <dbReference type="EMBL" id="CAF3807684.1"/>
    </source>
</evidence>
<proteinExistence type="predicted"/>
<feature type="non-terminal residue" evidence="2">
    <location>
        <position position="1"/>
    </location>
</feature>
<feature type="non-terminal residue" evidence="2">
    <location>
        <position position="669"/>
    </location>
</feature>
<dbReference type="AlphaFoldDB" id="A0A8S2JJ94"/>
<feature type="region of interest" description="Disordered" evidence="1">
    <location>
        <begin position="1"/>
        <end position="22"/>
    </location>
</feature>
<name>A0A8S2JJ94_9BILA</name>
<comment type="caution">
    <text evidence="2">The sequence shown here is derived from an EMBL/GenBank/DDBJ whole genome shotgun (WGS) entry which is preliminary data.</text>
</comment>